<feature type="transmembrane region" description="Helical" evidence="6">
    <location>
        <begin position="140"/>
        <end position="160"/>
    </location>
</feature>
<reference evidence="8" key="1">
    <citation type="journal article" date="2020" name="Stud. Mycol.">
        <title>101 Dothideomycetes genomes: a test case for predicting lifestyles and emergence of pathogens.</title>
        <authorList>
            <person name="Haridas S."/>
            <person name="Albert R."/>
            <person name="Binder M."/>
            <person name="Bloem J."/>
            <person name="Labutti K."/>
            <person name="Salamov A."/>
            <person name="Andreopoulos B."/>
            <person name="Baker S."/>
            <person name="Barry K."/>
            <person name="Bills G."/>
            <person name="Bluhm B."/>
            <person name="Cannon C."/>
            <person name="Castanera R."/>
            <person name="Culley D."/>
            <person name="Daum C."/>
            <person name="Ezra D."/>
            <person name="Gonzalez J."/>
            <person name="Henrissat B."/>
            <person name="Kuo A."/>
            <person name="Liang C."/>
            <person name="Lipzen A."/>
            <person name="Lutzoni F."/>
            <person name="Magnuson J."/>
            <person name="Mondo S."/>
            <person name="Nolan M."/>
            <person name="Ohm R."/>
            <person name="Pangilinan J."/>
            <person name="Park H.-J."/>
            <person name="Ramirez L."/>
            <person name="Alfaro M."/>
            <person name="Sun H."/>
            <person name="Tritt A."/>
            <person name="Yoshinaga Y."/>
            <person name="Zwiers L.-H."/>
            <person name="Turgeon B."/>
            <person name="Goodwin S."/>
            <person name="Spatafora J."/>
            <person name="Crous P."/>
            <person name="Grigoriev I."/>
        </authorList>
    </citation>
    <scope>NUCLEOTIDE SEQUENCE</scope>
    <source>
        <strain evidence="8">CBS 121410</strain>
    </source>
</reference>
<evidence type="ECO:0000259" key="7">
    <source>
        <dbReference type="PROSITE" id="PS50850"/>
    </source>
</evidence>
<evidence type="ECO:0000313" key="8">
    <source>
        <dbReference type="EMBL" id="KAF2086547.1"/>
    </source>
</evidence>
<comment type="subcellular location">
    <subcellularLocation>
        <location evidence="1">Membrane</location>
        <topology evidence="1">Multi-pass membrane protein</topology>
    </subcellularLocation>
</comment>
<keyword evidence="9" id="KW-1185">Reference proteome</keyword>
<dbReference type="CDD" id="cd17323">
    <property type="entry name" value="MFS_Tpo1_MDR_like"/>
    <property type="match status" value="1"/>
</dbReference>
<evidence type="ECO:0000256" key="6">
    <source>
        <dbReference type="SAM" id="Phobius"/>
    </source>
</evidence>
<dbReference type="SUPFAM" id="SSF103473">
    <property type="entry name" value="MFS general substrate transporter"/>
    <property type="match status" value="1"/>
</dbReference>
<feature type="transmembrane region" description="Helical" evidence="6">
    <location>
        <begin position="260"/>
        <end position="286"/>
    </location>
</feature>
<feature type="transmembrane region" description="Helical" evidence="6">
    <location>
        <begin position="167"/>
        <end position="185"/>
    </location>
</feature>
<feature type="transmembrane region" description="Helical" evidence="6">
    <location>
        <begin position="412"/>
        <end position="431"/>
    </location>
</feature>
<evidence type="ECO:0000256" key="5">
    <source>
        <dbReference type="SAM" id="MobiDB-lite"/>
    </source>
</evidence>
<feature type="transmembrane region" description="Helical" evidence="6">
    <location>
        <begin position="328"/>
        <end position="351"/>
    </location>
</feature>
<gene>
    <name evidence="8" type="ORF">K490DRAFT_74463</name>
</gene>
<accession>A0A9P4HU31</accession>
<feature type="compositionally biased region" description="Polar residues" evidence="5">
    <location>
        <begin position="40"/>
        <end position="52"/>
    </location>
</feature>
<feature type="region of interest" description="Disordered" evidence="5">
    <location>
        <begin position="1"/>
        <end position="90"/>
    </location>
</feature>
<dbReference type="GO" id="GO:0022857">
    <property type="term" value="F:transmembrane transporter activity"/>
    <property type="evidence" value="ECO:0007669"/>
    <property type="project" value="InterPro"/>
</dbReference>
<feature type="compositionally biased region" description="Basic and acidic residues" evidence="5">
    <location>
        <begin position="56"/>
        <end position="67"/>
    </location>
</feature>
<dbReference type="InterPro" id="IPR020846">
    <property type="entry name" value="MFS_dom"/>
</dbReference>
<feature type="domain" description="Major facilitator superfamily (MFS) profile" evidence="7">
    <location>
        <begin position="102"/>
        <end position="540"/>
    </location>
</feature>
<dbReference type="InterPro" id="IPR011701">
    <property type="entry name" value="MFS"/>
</dbReference>
<dbReference type="AlphaFoldDB" id="A0A9P4HU31"/>
<dbReference type="GO" id="GO:0005886">
    <property type="term" value="C:plasma membrane"/>
    <property type="evidence" value="ECO:0007669"/>
    <property type="project" value="TreeGrafter"/>
</dbReference>
<keyword evidence="2 6" id="KW-0812">Transmembrane</keyword>
<organism evidence="8 9">
    <name type="scientific">Saccharata proteae CBS 121410</name>
    <dbReference type="NCBI Taxonomy" id="1314787"/>
    <lineage>
        <taxon>Eukaryota</taxon>
        <taxon>Fungi</taxon>
        <taxon>Dikarya</taxon>
        <taxon>Ascomycota</taxon>
        <taxon>Pezizomycotina</taxon>
        <taxon>Dothideomycetes</taxon>
        <taxon>Dothideomycetes incertae sedis</taxon>
        <taxon>Botryosphaeriales</taxon>
        <taxon>Saccharataceae</taxon>
        <taxon>Saccharata</taxon>
    </lineage>
</organism>
<feature type="transmembrane region" description="Helical" evidence="6">
    <location>
        <begin position="505"/>
        <end position="527"/>
    </location>
</feature>
<dbReference type="Gene3D" id="1.20.1250.20">
    <property type="entry name" value="MFS general substrate transporter like domains"/>
    <property type="match status" value="1"/>
</dbReference>
<comment type="caution">
    <text evidence="8">The sequence shown here is derived from an EMBL/GenBank/DDBJ whole genome shotgun (WGS) entry which is preliminary data.</text>
</comment>
<dbReference type="FunFam" id="1.20.1250.20:FF:000011">
    <property type="entry name" value="MFS multidrug transporter, putative"/>
    <property type="match status" value="1"/>
</dbReference>
<dbReference type="OrthoDB" id="446368at2759"/>
<feature type="transmembrane region" description="Helical" evidence="6">
    <location>
        <begin position="100"/>
        <end position="120"/>
    </location>
</feature>
<dbReference type="PANTHER" id="PTHR23502:SF47">
    <property type="entry name" value="MAJOR FACILITATOR SUPERFAMILY (MFS) PROFILE DOMAIN-CONTAINING PROTEIN-RELATED"/>
    <property type="match status" value="1"/>
</dbReference>
<evidence type="ECO:0000256" key="4">
    <source>
        <dbReference type="ARBA" id="ARBA00023136"/>
    </source>
</evidence>
<keyword evidence="4 6" id="KW-0472">Membrane</keyword>
<dbReference type="EMBL" id="ML978724">
    <property type="protein sequence ID" value="KAF2086547.1"/>
    <property type="molecule type" value="Genomic_DNA"/>
</dbReference>
<evidence type="ECO:0000256" key="2">
    <source>
        <dbReference type="ARBA" id="ARBA00022692"/>
    </source>
</evidence>
<dbReference type="PROSITE" id="PS50850">
    <property type="entry name" value="MFS"/>
    <property type="match status" value="1"/>
</dbReference>
<name>A0A9P4HU31_9PEZI</name>
<feature type="transmembrane region" description="Helical" evidence="6">
    <location>
        <begin position="225"/>
        <end position="248"/>
    </location>
</feature>
<dbReference type="InterPro" id="IPR036259">
    <property type="entry name" value="MFS_trans_sf"/>
</dbReference>
<evidence type="ECO:0000256" key="3">
    <source>
        <dbReference type="ARBA" id="ARBA00022989"/>
    </source>
</evidence>
<dbReference type="Proteomes" id="UP000799776">
    <property type="component" value="Unassembled WGS sequence"/>
</dbReference>
<feature type="transmembrane region" description="Helical" evidence="6">
    <location>
        <begin position="197"/>
        <end position="218"/>
    </location>
</feature>
<protein>
    <submittedName>
        <fullName evidence="8">MFS general substrate transporter</fullName>
    </submittedName>
</protein>
<feature type="transmembrane region" description="Helical" evidence="6">
    <location>
        <begin position="476"/>
        <end position="499"/>
    </location>
</feature>
<sequence length="540" mass="59718">MAAEYGDGLTRTESGRDTYNPDGLTPHDVGSPDPEKAAQSPGSKESRQQPLDSDTDMERQKSKHEAPSNDDEEENDPNIVEWDGPDDPENPMNFPTWRKWLITTIMGLMTFCITFASSVFSTATEATSREFGVSTEVMTLGTSLFVLGFAFGPIVWGPFSELYGRKYPLFIGFFIFAIFQIPVAVAQNLQTIMICRFFGGFFGSAPLAIVGGALADFFGPIDRGIAVCVFSGATFIGPVAGPIAGGFITMSYLGWRWTEYLTAIMGFGFGAIGFLIIPETFAPVLLSRRAKKLRYETKNWALRAKADENQVDIRNLAQKYLLRPFTMLFLEPILLLITIYMALIYGILYLFFEAYPIAFQEQRGWNLGVGALPFISILIGVVLGGFFITWTTKTRFARKLEQTGNVVPEERLVPMIVGGAVLPAGLFWFAWTSSPHITWVPQVLAGIPIGAGILMIFLQGLNYIIDVYKMNANSGIAANTFLRSWAGAGFPLFAVQMYHKLGVDWATSLLGFLTVALFPVPILFFIYGAKIRKLSRYSPS</sequence>
<evidence type="ECO:0000313" key="9">
    <source>
        <dbReference type="Proteomes" id="UP000799776"/>
    </source>
</evidence>
<evidence type="ECO:0000256" key="1">
    <source>
        <dbReference type="ARBA" id="ARBA00004141"/>
    </source>
</evidence>
<feature type="transmembrane region" description="Helical" evidence="6">
    <location>
        <begin position="371"/>
        <end position="391"/>
    </location>
</feature>
<dbReference type="Pfam" id="PF07690">
    <property type="entry name" value="MFS_1"/>
    <property type="match status" value="1"/>
</dbReference>
<feature type="transmembrane region" description="Helical" evidence="6">
    <location>
        <begin position="443"/>
        <end position="464"/>
    </location>
</feature>
<proteinExistence type="predicted"/>
<dbReference type="PANTHER" id="PTHR23502">
    <property type="entry name" value="MAJOR FACILITATOR SUPERFAMILY"/>
    <property type="match status" value="1"/>
</dbReference>
<keyword evidence="3 6" id="KW-1133">Transmembrane helix</keyword>